<dbReference type="PANTHER" id="PTHR43806">
    <property type="entry name" value="PEPTIDASE S8"/>
    <property type="match status" value="1"/>
</dbReference>
<comment type="similarity">
    <text evidence="1">Belongs to the peptidase S8 family.</text>
</comment>
<dbReference type="PANTHER" id="PTHR43806:SF11">
    <property type="entry name" value="CEREVISIN-RELATED"/>
    <property type="match status" value="1"/>
</dbReference>
<accession>A0A3R9X524</accession>
<dbReference type="AlphaFoldDB" id="A0A3R9X524"/>
<keyword evidence="3" id="KW-0378">Hydrolase</keyword>
<dbReference type="GO" id="GO:0006508">
    <property type="term" value="P:proteolysis"/>
    <property type="evidence" value="ECO:0007669"/>
    <property type="project" value="UniProtKB-KW"/>
</dbReference>
<dbReference type="InterPro" id="IPR000209">
    <property type="entry name" value="Peptidase_S8/S53_dom"/>
</dbReference>
<evidence type="ECO:0000256" key="4">
    <source>
        <dbReference type="ARBA" id="ARBA00022825"/>
    </source>
</evidence>
<dbReference type="Pfam" id="PF00082">
    <property type="entry name" value="Peptidase_S8"/>
    <property type="match status" value="1"/>
</dbReference>
<evidence type="ECO:0000259" key="5">
    <source>
        <dbReference type="Pfam" id="PF00082"/>
    </source>
</evidence>
<dbReference type="RefSeq" id="WP_125671112.1">
    <property type="nucleotide sequence ID" value="NZ_RCOS01000072.1"/>
</dbReference>
<protein>
    <recommendedName>
        <fullName evidence="5">Peptidase S8/S53 domain-containing protein</fullName>
    </recommendedName>
</protein>
<dbReference type="PROSITE" id="PS51892">
    <property type="entry name" value="SUBTILASE"/>
    <property type="match status" value="1"/>
</dbReference>
<dbReference type="Proteomes" id="UP000277582">
    <property type="component" value="Unassembled WGS sequence"/>
</dbReference>
<feature type="domain" description="Peptidase S8/S53" evidence="5">
    <location>
        <begin position="124"/>
        <end position="391"/>
    </location>
</feature>
<keyword evidence="4" id="KW-0720">Serine protease</keyword>
<proteinExistence type="inferred from homology"/>
<organism evidence="6 7">
    <name type="scientific">Candidatus Methanodesulfokora washburnensis</name>
    <dbReference type="NCBI Taxonomy" id="2478471"/>
    <lineage>
        <taxon>Archaea</taxon>
        <taxon>Thermoproteota</taxon>
        <taxon>Candidatus Korarchaeia</taxon>
        <taxon>Candidatus Korarchaeia incertae sedis</taxon>
        <taxon>Candidatus Methanodesulfokora</taxon>
    </lineage>
</organism>
<dbReference type="InterPro" id="IPR022398">
    <property type="entry name" value="Peptidase_S8_His-AS"/>
</dbReference>
<keyword evidence="7" id="KW-1185">Reference proteome</keyword>
<evidence type="ECO:0000313" key="7">
    <source>
        <dbReference type="Proteomes" id="UP000277582"/>
    </source>
</evidence>
<dbReference type="OrthoDB" id="341609at2157"/>
<comment type="caution">
    <text evidence="6">The sequence shown here is derived from an EMBL/GenBank/DDBJ whole genome shotgun (WGS) entry which is preliminary data.</text>
</comment>
<gene>
    <name evidence="6" type="ORF">D6D85_05965</name>
</gene>
<dbReference type="PROSITE" id="PS00138">
    <property type="entry name" value="SUBTILASE_SER"/>
    <property type="match status" value="1"/>
</dbReference>
<dbReference type="InterPro" id="IPR050131">
    <property type="entry name" value="Peptidase_S8_subtilisin-like"/>
</dbReference>
<keyword evidence="2" id="KW-0645">Protease</keyword>
<reference evidence="6 7" key="1">
    <citation type="submission" date="2018-10" db="EMBL/GenBank/DDBJ databases">
        <title>Co-occurring genomic capacity for anaerobic methane metabolism and dissimilatory sulfite reduction discovered in the Korarchaeota.</title>
        <authorList>
            <person name="Mckay L.J."/>
            <person name="Dlakic M."/>
            <person name="Fields M.W."/>
            <person name="Delmont T.O."/>
            <person name="Eren A.M."/>
            <person name="Jay Z.J."/>
            <person name="Klingelsmith K.B."/>
            <person name="Rusch D.B."/>
            <person name="Inskeep W.P."/>
        </authorList>
    </citation>
    <scope>NUCLEOTIDE SEQUENCE [LARGE SCALE GENOMIC DNA]</scope>
    <source>
        <strain evidence="6 7">MDKW</strain>
    </source>
</reference>
<sequence length="510" mass="54639">MVVERDLVEAASKDEKKVFKVVVWAGWPVDGFVTERDAFRERGLKLLDKMLVQGLTDFFEDIYGIYGFLPAVVGRINGRNILRLKSSLPSFVYGIEAIRKVRACLKDSVPLISADKVHKIGITGSGVKIGIVDTGVDAVCSLENKVILSRSFVPDEDGDYSGHGTHVAGIAAGREAVYSGVAPGADVISAKVLNRKGEGDEEQVANGVMWAYTNGANIVNLSLGSRHPSGPRSFLSRLCDALADKGVVVVAAAGNDGPEEGTINSPGSSRKAITVGAVDKHGILTSYSSRGPVDEVMKPDLLAPGGGTSGPDEGIISTRSSLCEDEGYPDPCHASHSGTSAAAPHVSGAAALILELAGRKGMSIKNDHLFVKKVLTSSAKDLGYKRNEQGAGLINVYEALKKAETYTEEDSMKEEVDSIGRDLASILVPSAVIGASSILLGALIQPKKRRETSLQEVYAQVDRILDMLESRMFQLNEDYRRGVIPPDQYSEEMMRISSILLKLNELIKKI</sequence>
<dbReference type="SUPFAM" id="SSF52743">
    <property type="entry name" value="Subtilisin-like"/>
    <property type="match status" value="1"/>
</dbReference>
<evidence type="ECO:0000256" key="3">
    <source>
        <dbReference type="ARBA" id="ARBA00022801"/>
    </source>
</evidence>
<evidence type="ECO:0000256" key="2">
    <source>
        <dbReference type="ARBA" id="ARBA00022670"/>
    </source>
</evidence>
<evidence type="ECO:0000256" key="1">
    <source>
        <dbReference type="ARBA" id="ARBA00011073"/>
    </source>
</evidence>
<dbReference type="InterPro" id="IPR023828">
    <property type="entry name" value="Peptidase_S8_Ser-AS"/>
</dbReference>
<name>A0A3R9X524_9CREN</name>
<dbReference type="PRINTS" id="PR00723">
    <property type="entry name" value="SUBTILISIN"/>
</dbReference>
<dbReference type="EMBL" id="RCOS01000072">
    <property type="protein sequence ID" value="RSN75584.1"/>
    <property type="molecule type" value="Genomic_DNA"/>
</dbReference>
<dbReference type="InterPro" id="IPR015500">
    <property type="entry name" value="Peptidase_S8_subtilisin-rel"/>
</dbReference>
<dbReference type="PROSITE" id="PS00137">
    <property type="entry name" value="SUBTILASE_HIS"/>
    <property type="match status" value="1"/>
</dbReference>
<dbReference type="Gene3D" id="3.40.50.200">
    <property type="entry name" value="Peptidase S8/S53 domain"/>
    <property type="match status" value="1"/>
</dbReference>
<dbReference type="GO" id="GO:0004252">
    <property type="term" value="F:serine-type endopeptidase activity"/>
    <property type="evidence" value="ECO:0007669"/>
    <property type="project" value="InterPro"/>
</dbReference>
<evidence type="ECO:0000313" key="6">
    <source>
        <dbReference type="EMBL" id="RSN75584.1"/>
    </source>
</evidence>
<dbReference type="InterPro" id="IPR036852">
    <property type="entry name" value="Peptidase_S8/S53_dom_sf"/>
</dbReference>